<gene>
    <name evidence="1" type="ORF">PROFUN_02020</name>
</gene>
<dbReference type="EMBL" id="MDYQ01000129">
    <property type="protein sequence ID" value="PRP81186.1"/>
    <property type="molecule type" value="Genomic_DNA"/>
</dbReference>
<evidence type="ECO:0000313" key="2">
    <source>
        <dbReference type="Proteomes" id="UP000241769"/>
    </source>
</evidence>
<evidence type="ECO:0000313" key="1">
    <source>
        <dbReference type="EMBL" id="PRP81186.1"/>
    </source>
</evidence>
<dbReference type="InParanoid" id="A0A2P6NB60"/>
<organism evidence="1 2">
    <name type="scientific">Planoprotostelium fungivorum</name>
    <dbReference type="NCBI Taxonomy" id="1890364"/>
    <lineage>
        <taxon>Eukaryota</taxon>
        <taxon>Amoebozoa</taxon>
        <taxon>Evosea</taxon>
        <taxon>Variosea</taxon>
        <taxon>Cavosteliida</taxon>
        <taxon>Cavosteliaceae</taxon>
        <taxon>Planoprotostelium</taxon>
    </lineage>
</organism>
<dbReference type="Proteomes" id="UP000241769">
    <property type="component" value="Unassembled WGS sequence"/>
</dbReference>
<sequence length="137" mass="15829">MSRGTTAGTAGICQCLHSIFQMATYTVAPSRSLFETWNQDGKKAGWKAKSHQIVLMRYLDDEITYLFCQISEMTKPCTQFLRYDEEVCFVLNMRKRLRSVDCYRMRECTDKERAKDVVEDQGIDPCAPRMLSECSTI</sequence>
<accession>A0A2P6NB60</accession>
<protein>
    <submittedName>
        <fullName evidence="1">Uncharacterized protein</fullName>
    </submittedName>
</protein>
<comment type="caution">
    <text evidence="1">The sequence shown here is derived from an EMBL/GenBank/DDBJ whole genome shotgun (WGS) entry which is preliminary data.</text>
</comment>
<name>A0A2P6NB60_9EUKA</name>
<proteinExistence type="predicted"/>
<keyword evidence="2" id="KW-1185">Reference proteome</keyword>
<dbReference type="AlphaFoldDB" id="A0A2P6NB60"/>
<reference evidence="1 2" key="1">
    <citation type="journal article" date="2018" name="Genome Biol. Evol.">
        <title>Multiple Roots of Fruiting Body Formation in Amoebozoa.</title>
        <authorList>
            <person name="Hillmann F."/>
            <person name="Forbes G."/>
            <person name="Novohradska S."/>
            <person name="Ferling I."/>
            <person name="Riege K."/>
            <person name="Groth M."/>
            <person name="Westermann M."/>
            <person name="Marz M."/>
            <person name="Spaller T."/>
            <person name="Winckler T."/>
            <person name="Schaap P."/>
            <person name="Glockner G."/>
        </authorList>
    </citation>
    <scope>NUCLEOTIDE SEQUENCE [LARGE SCALE GENOMIC DNA]</scope>
    <source>
        <strain evidence="1 2">Jena</strain>
    </source>
</reference>